<comment type="caution">
    <text evidence="1">The sequence shown here is derived from an EMBL/GenBank/DDBJ whole genome shotgun (WGS) entry which is preliminary data.</text>
</comment>
<accession>A0ACC0Q115</accession>
<organism evidence="1 2">
    <name type="scientific">Rhododendron molle</name>
    <name type="common">Chinese azalea</name>
    <name type="synonym">Azalea mollis</name>
    <dbReference type="NCBI Taxonomy" id="49168"/>
    <lineage>
        <taxon>Eukaryota</taxon>
        <taxon>Viridiplantae</taxon>
        <taxon>Streptophyta</taxon>
        <taxon>Embryophyta</taxon>
        <taxon>Tracheophyta</taxon>
        <taxon>Spermatophyta</taxon>
        <taxon>Magnoliopsida</taxon>
        <taxon>eudicotyledons</taxon>
        <taxon>Gunneridae</taxon>
        <taxon>Pentapetalae</taxon>
        <taxon>asterids</taxon>
        <taxon>Ericales</taxon>
        <taxon>Ericaceae</taxon>
        <taxon>Ericoideae</taxon>
        <taxon>Rhodoreae</taxon>
        <taxon>Rhododendron</taxon>
    </lineage>
</organism>
<keyword evidence="2" id="KW-1185">Reference proteome</keyword>
<name>A0ACC0Q115_RHOML</name>
<evidence type="ECO:0000313" key="2">
    <source>
        <dbReference type="Proteomes" id="UP001062846"/>
    </source>
</evidence>
<reference evidence="1" key="1">
    <citation type="submission" date="2022-02" db="EMBL/GenBank/DDBJ databases">
        <title>Plant Genome Project.</title>
        <authorList>
            <person name="Zhang R.-G."/>
        </authorList>
    </citation>
    <scope>NUCLEOTIDE SEQUENCE</scope>
    <source>
        <strain evidence="1">AT1</strain>
    </source>
</reference>
<evidence type="ECO:0000313" key="1">
    <source>
        <dbReference type="EMBL" id="KAI8570673.1"/>
    </source>
</evidence>
<protein>
    <submittedName>
        <fullName evidence="1">Uncharacterized protein</fullName>
    </submittedName>
</protein>
<dbReference type="Proteomes" id="UP001062846">
    <property type="component" value="Chromosome 1"/>
</dbReference>
<proteinExistence type="predicted"/>
<gene>
    <name evidence="1" type="ORF">RHMOL_Rhmol01G0054400</name>
</gene>
<dbReference type="EMBL" id="CM046388">
    <property type="protein sequence ID" value="KAI8570673.1"/>
    <property type="molecule type" value="Genomic_DNA"/>
</dbReference>
<sequence length="69" mass="7325">MIEKCENTKTPVIADIAGMGYDLFGPRAKSTCAALVFGSISSFGSNYNCNAIYLCSLALQAILLCLLIT</sequence>